<dbReference type="PANTHER" id="PTHR30026">
    <property type="entry name" value="OUTER MEMBRANE PROTEIN TOLC"/>
    <property type="match status" value="1"/>
</dbReference>
<evidence type="ECO:0000256" key="2">
    <source>
        <dbReference type="ARBA" id="ARBA00022452"/>
    </source>
</evidence>
<dbReference type="STRING" id="1236970.JCM9140_2330"/>
<evidence type="ECO:0008006" key="9">
    <source>
        <dbReference type="Google" id="ProtNLM"/>
    </source>
</evidence>
<evidence type="ECO:0000256" key="6">
    <source>
        <dbReference type="SAM" id="Coils"/>
    </source>
</evidence>
<keyword evidence="6" id="KW-0175">Coiled coil</keyword>
<gene>
    <name evidence="7" type="ORF">JCM9140_2330</name>
</gene>
<dbReference type="GO" id="GO:1990281">
    <property type="term" value="C:efflux pump complex"/>
    <property type="evidence" value="ECO:0007669"/>
    <property type="project" value="TreeGrafter"/>
</dbReference>
<dbReference type="RefSeq" id="WP_034745698.1">
    <property type="nucleotide sequence ID" value="NZ_BAUT01000021.1"/>
</dbReference>
<comment type="subcellular location">
    <subcellularLocation>
        <location evidence="1">Cell outer membrane</location>
    </subcellularLocation>
</comment>
<dbReference type="GO" id="GO:0015562">
    <property type="term" value="F:efflux transmembrane transporter activity"/>
    <property type="evidence" value="ECO:0007669"/>
    <property type="project" value="InterPro"/>
</dbReference>
<evidence type="ECO:0000256" key="4">
    <source>
        <dbReference type="ARBA" id="ARBA00023136"/>
    </source>
</evidence>
<keyword evidence="8" id="KW-1185">Reference proteome</keyword>
<accession>W4Q2H1</accession>
<evidence type="ECO:0000313" key="8">
    <source>
        <dbReference type="Proteomes" id="UP000018890"/>
    </source>
</evidence>
<proteinExistence type="predicted"/>
<dbReference type="GO" id="GO:0009279">
    <property type="term" value="C:cell outer membrane"/>
    <property type="evidence" value="ECO:0007669"/>
    <property type="project" value="UniProtKB-SubCell"/>
</dbReference>
<name>W4Q2H1_9BACI</name>
<dbReference type="PANTHER" id="PTHR30026:SF20">
    <property type="entry name" value="OUTER MEMBRANE PROTEIN TOLC"/>
    <property type="match status" value="1"/>
</dbReference>
<dbReference type="GO" id="GO:0015288">
    <property type="term" value="F:porin activity"/>
    <property type="evidence" value="ECO:0007669"/>
    <property type="project" value="TreeGrafter"/>
</dbReference>
<evidence type="ECO:0000256" key="3">
    <source>
        <dbReference type="ARBA" id="ARBA00022692"/>
    </source>
</evidence>
<dbReference type="AlphaFoldDB" id="W4Q2H1"/>
<keyword evidence="5" id="KW-0998">Cell outer membrane</keyword>
<dbReference type="OrthoDB" id="2973925at2"/>
<dbReference type="Gene3D" id="1.20.1600.10">
    <property type="entry name" value="Outer membrane efflux proteins (OEP)"/>
    <property type="match status" value="2"/>
</dbReference>
<dbReference type="EMBL" id="BAUT01000021">
    <property type="protein sequence ID" value="GAE26281.1"/>
    <property type="molecule type" value="Genomic_DNA"/>
</dbReference>
<reference evidence="7" key="1">
    <citation type="journal article" date="2014" name="Genome Announc.">
        <title>Draft Genome Sequences of Three Alkaliphilic Bacillus Strains, Bacillus wakoensis JCM 9140T, Bacillus akibai JCM 9157T, and Bacillus hemicellulosilyticus JCM 9152T.</title>
        <authorList>
            <person name="Yuki M."/>
            <person name="Oshima K."/>
            <person name="Suda W."/>
            <person name="Oshida Y."/>
            <person name="Kitamura K."/>
            <person name="Iida T."/>
            <person name="Hattori M."/>
            <person name="Ohkuma M."/>
        </authorList>
    </citation>
    <scope>NUCLEOTIDE SEQUENCE [LARGE SCALE GENOMIC DNA]</scope>
    <source>
        <strain evidence="7">JCM 9140</strain>
    </source>
</reference>
<comment type="caution">
    <text evidence="7">The sequence shown here is derived from an EMBL/GenBank/DDBJ whole genome shotgun (WGS) entry which is preliminary data.</text>
</comment>
<organism evidence="7 8">
    <name type="scientific">Halalkalibacter wakoensis JCM 9140</name>
    <dbReference type="NCBI Taxonomy" id="1236970"/>
    <lineage>
        <taxon>Bacteria</taxon>
        <taxon>Bacillati</taxon>
        <taxon>Bacillota</taxon>
        <taxon>Bacilli</taxon>
        <taxon>Bacillales</taxon>
        <taxon>Bacillaceae</taxon>
        <taxon>Halalkalibacter</taxon>
    </lineage>
</organism>
<feature type="coiled-coil region" evidence="6">
    <location>
        <begin position="298"/>
        <end position="363"/>
    </location>
</feature>
<evidence type="ECO:0000313" key="7">
    <source>
        <dbReference type="EMBL" id="GAE26281.1"/>
    </source>
</evidence>
<keyword evidence="2" id="KW-1134">Transmembrane beta strand</keyword>
<keyword evidence="4" id="KW-0472">Membrane</keyword>
<sequence>MSKTKKYSTIGTVMLAGVLIAAPLSSFAEQLYNRLTVQDAVDIMKENDLQTEITLEDDDLDRWRTAFTPAPGYTPPAGNQNASSWPAAYRTHVEPLKRQANDQQDDYQILSGELQRESASYAQLFNYWLLERQMEVNETNLELAKRDLRNTRTQHQQGQVSQNDVVQAEIGVNSAQVSFDESKQNFDQLKYQINQKLDQSIPADIEIMVPELTFIPQGELNADAVKQKIFNNHGSLGFTKKMLEAYTKGHEVVTGDNFVVGNDTLPVYLEREVGYWNLQLRQQRQNLEILAYSFTDNLKRLENTIRLHEENVKQGEKLYAAANRSFEQGMSTFSDVEDARLNLLNTNMQLASAQKDYMEAKEEFRLFQEGHVPSQGF</sequence>
<evidence type="ECO:0000256" key="1">
    <source>
        <dbReference type="ARBA" id="ARBA00004442"/>
    </source>
</evidence>
<evidence type="ECO:0000256" key="5">
    <source>
        <dbReference type="ARBA" id="ARBA00023237"/>
    </source>
</evidence>
<protein>
    <recommendedName>
        <fullName evidence="9">Outer membrane efflux protein</fullName>
    </recommendedName>
</protein>
<keyword evidence="3" id="KW-0812">Transmembrane</keyword>
<dbReference type="InterPro" id="IPR051906">
    <property type="entry name" value="TolC-like"/>
</dbReference>
<dbReference type="Proteomes" id="UP000018890">
    <property type="component" value="Unassembled WGS sequence"/>
</dbReference>
<dbReference type="SUPFAM" id="SSF56954">
    <property type="entry name" value="Outer membrane efflux proteins (OEP)"/>
    <property type="match status" value="1"/>
</dbReference>